<evidence type="ECO:0000313" key="5">
    <source>
        <dbReference type="Proteomes" id="UP000468687"/>
    </source>
</evidence>
<evidence type="ECO:0000259" key="3">
    <source>
        <dbReference type="Pfam" id="PF10432"/>
    </source>
</evidence>
<gene>
    <name evidence="4" type="ORF">G3T38_01550</name>
</gene>
<dbReference type="GO" id="GO:1901135">
    <property type="term" value="P:carbohydrate derivative metabolic process"/>
    <property type="evidence" value="ECO:0007669"/>
    <property type="project" value="InterPro"/>
</dbReference>
<proteinExistence type="inferred from homology"/>
<comment type="caution">
    <text evidence="4">The sequence shown here is derived from an EMBL/GenBank/DDBJ whole genome shotgun (WGS) entry which is preliminary data.</text>
</comment>
<protein>
    <recommendedName>
        <fullName evidence="3">Bifunctional glucose-6-phosphate/mannose-6-phosphate isomerase C-terminal domain-containing protein</fullName>
    </recommendedName>
</protein>
<dbReference type="AlphaFoldDB" id="A0A6P0HE03"/>
<comment type="similarity">
    <text evidence="1">Belongs to the PGI/PMI family.</text>
</comment>
<dbReference type="Pfam" id="PF10432">
    <property type="entry name" value="bact-PGI_C"/>
    <property type="match status" value="1"/>
</dbReference>
<dbReference type="InterPro" id="IPR046348">
    <property type="entry name" value="SIS_dom_sf"/>
</dbReference>
<evidence type="ECO:0000313" key="4">
    <source>
        <dbReference type="EMBL" id="NEN76953.1"/>
    </source>
</evidence>
<evidence type="ECO:0000256" key="2">
    <source>
        <dbReference type="ARBA" id="ARBA00023235"/>
    </source>
</evidence>
<feature type="domain" description="Bifunctional glucose-6-phosphate/mannose-6-phosphate isomerase C-terminal" evidence="3">
    <location>
        <begin position="203"/>
        <end position="342"/>
    </location>
</feature>
<keyword evidence="5" id="KW-1185">Reference proteome</keyword>
<dbReference type="GO" id="GO:0097367">
    <property type="term" value="F:carbohydrate derivative binding"/>
    <property type="evidence" value="ECO:0007669"/>
    <property type="project" value="InterPro"/>
</dbReference>
<dbReference type="SUPFAM" id="SSF53697">
    <property type="entry name" value="SIS domain"/>
    <property type="match status" value="1"/>
</dbReference>
<accession>A0A6P0HE03</accession>
<dbReference type="Gene3D" id="3.40.50.10490">
    <property type="entry name" value="Glucose-6-phosphate isomerase like protein, domain 1"/>
    <property type="match status" value="1"/>
</dbReference>
<dbReference type="GO" id="GO:0005975">
    <property type="term" value="P:carbohydrate metabolic process"/>
    <property type="evidence" value="ECO:0007669"/>
    <property type="project" value="InterPro"/>
</dbReference>
<sequence>MSRDAAVWFDESRLDDEAALAGIDPTLRSLAEAGSRVRREAQVALDLAPEKVHEARSRPRPRAVVVAGTGSRLLRDVLEGSCPVPFVAWPGPGLPGWVGSLDLVVMLAPAGSDVPAAAAVAEAVRRGADVLVACPPDSLVAEHAVGRDVLVLPVGTGDPLAVAVVVLDLLASAGLGRAADAAHVAAALDDVAVRCSPHRDIAANPAKEVALGLADAQPVLWGGSALAARAARRVAEELRRVTGRAVLADDAEEVLPVVEAARPRDVFADPFTDGGAVARPTLVVLDDGDEAAVVREQAGRLRAAAAAHDVRVVEIGSDARSDVARHASLILQGRYVAAYLGLGLVPE</sequence>
<dbReference type="GO" id="GO:0004476">
    <property type="term" value="F:mannose-6-phosphate isomerase activity"/>
    <property type="evidence" value="ECO:0007669"/>
    <property type="project" value="InterPro"/>
</dbReference>
<keyword evidence="2" id="KW-0413">Isomerase</keyword>
<organism evidence="4 5">
    <name type="scientific">Nocardioides zeae</name>
    <dbReference type="NCBI Taxonomy" id="1457234"/>
    <lineage>
        <taxon>Bacteria</taxon>
        <taxon>Bacillati</taxon>
        <taxon>Actinomycetota</taxon>
        <taxon>Actinomycetes</taxon>
        <taxon>Propionibacteriales</taxon>
        <taxon>Nocardioidaceae</taxon>
        <taxon>Nocardioides</taxon>
    </lineage>
</organism>
<name>A0A6P0HE03_9ACTN</name>
<dbReference type="InterPro" id="IPR019490">
    <property type="entry name" value="Glu6P/Mann6P_isomerase_C"/>
</dbReference>
<dbReference type="EMBL" id="JAAGXA010000001">
    <property type="protein sequence ID" value="NEN76953.1"/>
    <property type="molecule type" value="Genomic_DNA"/>
</dbReference>
<reference evidence="4 5" key="1">
    <citation type="journal article" date="2014" name="Int. J. Syst. Evol. Microbiol.">
        <title>Nocardioides zeae sp. nov., isolated from the stem of Zea mays.</title>
        <authorList>
            <person name="Glaeser S.P."/>
            <person name="McInroy J.A."/>
            <person name="Busse H.J."/>
            <person name="Kampfer P."/>
        </authorList>
    </citation>
    <scope>NUCLEOTIDE SEQUENCE [LARGE SCALE GENOMIC DNA]</scope>
    <source>
        <strain evidence="4 5">JCM 30728</strain>
    </source>
</reference>
<evidence type="ECO:0000256" key="1">
    <source>
        <dbReference type="ARBA" id="ARBA00010523"/>
    </source>
</evidence>
<dbReference type="GO" id="GO:0004347">
    <property type="term" value="F:glucose-6-phosphate isomerase activity"/>
    <property type="evidence" value="ECO:0007669"/>
    <property type="project" value="InterPro"/>
</dbReference>
<dbReference type="Proteomes" id="UP000468687">
    <property type="component" value="Unassembled WGS sequence"/>
</dbReference>